<evidence type="ECO:0000313" key="3">
    <source>
        <dbReference type="Proteomes" id="UP001497525"/>
    </source>
</evidence>
<reference evidence="2" key="1">
    <citation type="submission" date="2024-06" db="EMBL/GenBank/DDBJ databases">
        <authorList>
            <person name="Liu X."/>
            <person name="Lenzi L."/>
            <person name="Haldenby T S."/>
            <person name="Uol C."/>
        </authorList>
    </citation>
    <scope>NUCLEOTIDE SEQUENCE</scope>
</reference>
<sequence>MTLHKTRPPPNKKGVFYRHYKALVWKNLVIIRHKPLFLLAEIVGPLLVPVILGILHVLNPDEEFPECHFQEISLPSMGIIAYVQSMICNFLYACQPYDPPYIDVFMNYSEVYEWVTKVDNLKLIPTDSTVLDAPCTI</sequence>
<name>A0AAV2TRS8_CALDB</name>
<dbReference type="EMBL" id="CAXLJL010000512">
    <property type="protein sequence ID" value="CAL5138701.1"/>
    <property type="molecule type" value="Genomic_DNA"/>
</dbReference>
<organism evidence="2 3">
    <name type="scientific">Calicophoron daubneyi</name>
    <name type="common">Rumen fluke</name>
    <name type="synonym">Paramphistomum daubneyi</name>
    <dbReference type="NCBI Taxonomy" id="300641"/>
    <lineage>
        <taxon>Eukaryota</taxon>
        <taxon>Metazoa</taxon>
        <taxon>Spiralia</taxon>
        <taxon>Lophotrochozoa</taxon>
        <taxon>Platyhelminthes</taxon>
        <taxon>Trematoda</taxon>
        <taxon>Digenea</taxon>
        <taxon>Plagiorchiida</taxon>
        <taxon>Pronocephalata</taxon>
        <taxon>Paramphistomoidea</taxon>
        <taxon>Paramphistomidae</taxon>
        <taxon>Calicophoron</taxon>
    </lineage>
</organism>
<gene>
    <name evidence="2" type="ORF">CDAUBV1_LOCUS13514</name>
</gene>
<keyword evidence="1" id="KW-0812">Transmembrane</keyword>
<dbReference type="Proteomes" id="UP001497525">
    <property type="component" value="Unassembled WGS sequence"/>
</dbReference>
<proteinExistence type="predicted"/>
<accession>A0AAV2TRS8</accession>
<evidence type="ECO:0000313" key="2">
    <source>
        <dbReference type="EMBL" id="CAL5138701.1"/>
    </source>
</evidence>
<keyword evidence="1" id="KW-0472">Membrane</keyword>
<dbReference type="AlphaFoldDB" id="A0AAV2TRS8"/>
<evidence type="ECO:0000256" key="1">
    <source>
        <dbReference type="SAM" id="Phobius"/>
    </source>
</evidence>
<keyword evidence="1" id="KW-1133">Transmembrane helix</keyword>
<comment type="caution">
    <text evidence="2">The sequence shown here is derived from an EMBL/GenBank/DDBJ whole genome shotgun (WGS) entry which is preliminary data.</text>
</comment>
<feature type="transmembrane region" description="Helical" evidence="1">
    <location>
        <begin position="36"/>
        <end position="58"/>
    </location>
</feature>
<protein>
    <submittedName>
        <fullName evidence="2">Uncharacterized protein</fullName>
    </submittedName>
</protein>